<dbReference type="InterPro" id="IPR020843">
    <property type="entry name" value="ER"/>
</dbReference>
<gene>
    <name evidence="4" type="ORF">TMES_05800</name>
</gene>
<dbReference type="GO" id="GO:0008270">
    <property type="term" value="F:zinc ion binding"/>
    <property type="evidence" value="ECO:0007669"/>
    <property type="project" value="InterPro"/>
</dbReference>
<dbReference type="InterPro" id="IPR002364">
    <property type="entry name" value="Quin_OxRdtase/zeta-crystal_CS"/>
</dbReference>
<dbReference type="GO" id="GO:0016491">
    <property type="term" value="F:oxidoreductase activity"/>
    <property type="evidence" value="ECO:0007669"/>
    <property type="project" value="UniProtKB-KW"/>
</dbReference>
<dbReference type="SUPFAM" id="SSF50129">
    <property type="entry name" value="GroES-like"/>
    <property type="match status" value="1"/>
</dbReference>
<dbReference type="PANTHER" id="PTHR43482:SF1">
    <property type="entry name" value="PROTEIN AST1-RELATED"/>
    <property type="match status" value="1"/>
</dbReference>
<evidence type="ECO:0000313" key="5">
    <source>
        <dbReference type="Proteomes" id="UP000193391"/>
    </source>
</evidence>
<dbReference type="STRING" id="1293891.TMES_05800"/>
<keyword evidence="5" id="KW-1185">Reference proteome</keyword>
<dbReference type="Gene3D" id="3.90.180.10">
    <property type="entry name" value="Medium-chain alcohol dehydrogenases, catalytic domain"/>
    <property type="match status" value="1"/>
</dbReference>
<accession>A0A1Y2L2H1</accession>
<evidence type="ECO:0000313" key="4">
    <source>
        <dbReference type="EMBL" id="OSQ39535.1"/>
    </source>
</evidence>
<evidence type="ECO:0000259" key="3">
    <source>
        <dbReference type="SMART" id="SM00829"/>
    </source>
</evidence>
<dbReference type="InterPro" id="IPR036291">
    <property type="entry name" value="NAD(P)-bd_dom_sf"/>
</dbReference>
<keyword evidence="2" id="KW-0862">Zinc</keyword>
<sequence length="340" mass="36606">MKAIGLKVARPVTDTNLFEQTDIETPTPTGHDILVRIKGVAVNPVDFKVRKGKADDGNFKVLGWDAAGVVEAVGENVTLFKVGDEVWYAGDVTRPGSNSALQLVDERIVAQKPKSLDFATAAAFPLTTITAWEALFDRMGIDRTDVEGNKNKSILIINGAGGVGSIAIQLAKLAGLQVVATASRPETISWVSKMGADHVINHHNPLKEQLEGAGFAAVGYILCTAETDQYWDVMCDLIAPQGRIASITEASENHNVDLLKAKSASFCYEFMFTRSMFQTPDMIEQHKLLSEVAAMVDGGKLQVTATENYGSLSPESLRKAHELLESGKAIGKITFTGIEG</sequence>
<proteinExistence type="inferred from homology"/>
<dbReference type="Proteomes" id="UP000193391">
    <property type="component" value="Unassembled WGS sequence"/>
</dbReference>
<dbReference type="RefSeq" id="WP_085580406.1">
    <property type="nucleotide sequence ID" value="NZ_JFKA01000002.1"/>
</dbReference>
<comment type="caution">
    <text evidence="4">The sequence shown here is derived from an EMBL/GenBank/DDBJ whole genome shotgun (WGS) entry which is preliminary data.</text>
</comment>
<dbReference type="OrthoDB" id="9785812at2"/>
<dbReference type="PROSITE" id="PS01162">
    <property type="entry name" value="QOR_ZETA_CRYSTAL"/>
    <property type="match status" value="1"/>
</dbReference>
<comment type="similarity">
    <text evidence="1 2">Belongs to the zinc-containing alcohol dehydrogenase family. Quinone oxidoreductase subfamily.</text>
</comment>
<keyword evidence="2" id="KW-0560">Oxidoreductase</keyword>
<dbReference type="SMART" id="SM00829">
    <property type="entry name" value="PKS_ER"/>
    <property type="match status" value="1"/>
</dbReference>
<protein>
    <recommendedName>
        <fullName evidence="2">Zinc-type alcohol dehydrogenase-like protein</fullName>
    </recommendedName>
</protein>
<dbReference type="InterPro" id="IPR052585">
    <property type="entry name" value="Lipid_raft_assoc_Zn_ADH"/>
</dbReference>
<keyword evidence="2" id="KW-0479">Metal-binding</keyword>
<dbReference type="Pfam" id="PF00107">
    <property type="entry name" value="ADH_zinc_N"/>
    <property type="match status" value="1"/>
</dbReference>
<evidence type="ECO:0000256" key="2">
    <source>
        <dbReference type="RuleBase" id="RU364000"/>
    </source>
</evidence>
<dbReference type="PANTHER" id="PTHR43482">
    <property type="entry name" value="PROTEIN AST1-RELATED"/>
    <property type="match status" value="1"/>
</dbReference>
<reference evidence="4 5" key="1">
    <citation type="submission" date="2014-03" db="EMBL/GenBank/DDBJ databases">
        <title>The draft genome sequence of Thalassospira mesophila JCM 18969.</title>
        <authorList>
            <person name="Lai Q."/>
            <person name="Shao Z."/>
        </authorList>
    </citation>
    <scope>NUCLEOTIDE SEQUENCE [LARGE SCALE GENOMIC DNA]</scope>
    <source>
        <strain evidence="4 5">JCM 18969</strain>
    </source>
</reference>
<dbReference type="InterPro" id="IPR014182">
    <property type="entry name" value="ADH_Zn_typ-1"/>
</dbReference>
<organism evidence="4 5">
    <name type="scientific">Thalassospira mesophila</name>
    <dbReference type="NCBI Taxonomy" id="1293891"/>
    <lineage>
        <taxon>Bacteria</taxon>
        <taxon>Pseudomonadati</taxon>
        <taxon>Pseudomonadota</taxon>
        <taxon>Alphaproteobacteria</taxon>
        <taxon>Rhodospirillales</taxon>
        <taxon>Thalassospiraceae</taxon>
        <taxon>Thalassospira</taxon>
    </lineage>
</organism>
<dbReference type="Gene3D" id="3.40.50.720">
    <property type="entry name" value="NAD(P)-binding Rossmann-like Domain"/>
    <property type="match status" value="1"/>
</dbReference>
<feature type="domain" description="Enoyl reductase (ER)" evidence="3">
    <location>
        <begin position="10"/>
        <end position="335"/>
    </location>
</feature>
<dbReference type="InterPro" id="IPR013149">
    <property type="entry name" value="ADH-like_C"/>
</dbReference>
<dbReference type="Pfam" id="PF08240">
    <property type="entry name" value="ADH_N"/>
    <property type="match status" value="1"/>
</dbReference>
<dbReference type="InterPro" id="IPR011032">
    <property type="entry name" value="GroES-like_sf"/>
</dbReference>
<dbReference type="InterPro" id="IPR013154">
    <property type="entry name" value="ADH-like_N"/>
</dbReference>
<dbReference type="AlphaFoldDB" id="A0A1Y2L2H1"/>
<dbReference type="EMBL" id="JFKA01000002">
    <property type="protein sequence ID" value="OSQ39535.1"/>
    <property type="molecule type" value="Genomic_DNA"/>
</dbReference>
<dbReference type="SUPFAM" id="SSF51735">
    <property type="entry name" value="NAD(P)-binding Rossmann-fold domains"/>
    <property type="match status" value="1"/>
</dbReference>
<name>A0A1Y2L2H1_9PROT</name>
<dbReference type="NCBIfam" id="TIGR02817">
    <property type="entry name" value="adh_fam_1"/>
    <property type="match status" value="1"/>
</dbReference>
<evidence type="ECO:0000256" key="1">
    <source>
        <dbReference type="ARBA" id="ARBA00010371"/>
    </source>
</evidence>
<dbReference type="CDD" id="cd08252">
    <property type="entry name" value="AL_MDR"/>
    <property type="match status" value="1"/>
</dbReference>